<dbReference type="OrthoDB" id="240546at2759"/>
<feature type="region of interest" description="Disordered" evidence="2">
    <location>
        <begin position="424"/>
        <end position="451"/>
    </location>
</feature>
<dbReference type="PANTHER" id="PTHR13056:SF0">
    <property type="entry name" value="VACUOLAR FUSION PROTEIN CCZ1 HOMOLOG-RELATED"/>
    <property type="match status" value="1"/>
</dbReference>
<proteinExistence type="inferred from homology"/>
<reference evidence="4 5" key="1">
    <citation type="journal article" date="2018" name="MBio">
        <title>Comparative Genomics Reveals the Core Gene Toolbox for the Fungus-Insect Symbiosis.</title>
        <authorList>
            <person name="Wang Y."/>
            <person name="Stata M."/>
            <person name="Wang W."/>
            <person name="Stajich J.E."/>
            <person name="White M.M."/>
            <person name="Moncalvo J.M."/>
        </authorList>
    </citation>
    <scope>NUCLEOTIDE SEQUENCE [LARGE SCALE GENOMIC DNA]</scope>
    <source>
        <strain evidence="4 5">SWE-8-4</strain>
    </source>
</reference>
<evidence type="ECO:0000313" key="5">
    <source>
        <dbReference type="Proteomes" id="UP000245383"/>
    </source>
</evidence>
<dbReference type="GO" id="GO:0016192">
    <property type="term" value="P:vesicle-mediated transport"/>
    <property type="evidence" value="ECO:0007669"/>
    <property type="project" value="InterPro"/>
</dbReference>
<dbReference type="AlphaFoldDB" id="A0A2T9YAT1"/>
<dbReference type="PANTHER" id="PTHR13056">
    <property type="entry name" value="VACUOLAR FUSION PROTEIN CCZ1 HOMOLOG-RELATED"/>
    <property type="match status" value="1"/>
</dbReference>
<protein>
    <recommendedName>
        <fullName evidence="3">CCZ1/INTU/HSP4 first Longin domain-containing protein</fullName>
    </recommendedName>
</protein>
<organism evidence="4 5">
    <name type="scientific">Smittium simulii</name>
    <dbReference type="NCBI Taxonomy" id="133385"/>
    <lineage>
        <taxon>Eukaryota</taxon>
        <taxon>Fungi</taxon>
        <taxon>Fungi incertae sedis</taxon>
        <taxon>Zoopagomycota</taxon>
        <taxon>Kickxellomycotina</taxon>
        <taxon>Harpellomycetes</taxon>
        <taxon>Harpellales</taxon>
        <taxon>Legeriomycetaceae</taxon>
        <taxon>Smittium</taxon>
    </lineage>
</organism>
<feature type="compositionally biased region" description="Low complexity" evidence="2">
    <location>
        <begin position="439"/>
        <end position="451"/>
    </location>
</feature>
<gene>
    <name evidence="4" type="ORF">BB561_005365</name>
</gene>
<feature type="domain" description="CCZ1/INTU/HSP4 first Longin" evidence="3">
    <location>
        <begin position="106"/>
        <end position="190"/>
    </location>
</feature>
<name>A0A2T9YAT1_9FUNG</name>
<comment type="caution">
    <text evidence="4">The sequence shown here is derived from an EMBL/GenBank/DDBJ whole genome shotgun (WGS) entry which is preliminary data.</text>
</comment>
<dbReference type="STRING" id="133385.A0A2T9YAT1"/>
<dbReference type="InterPro" id="IPR043987">
    <property type="entry name" value="CCZ1/INTU/HSP4_longin_1"/>
</dbReference>
<evidence type="ECO:0000313" key="4">
    <source>
        <dbReference type="EMBL" id="PVU89419.1"/>
    </source>
</evidence>
<dbReference type="EMBL" id="MBFR01000315">
    <property type="protein sequence ID" value="PVU89419.1"/>
    <property type="molecule type" value="Genomic_DNA"/>
</dbReference>
<evidence type="ECO:0000256" key="1">
    <source>
        <dbReference type="ARBA" id="ARBA00005352"/>
    </source>
</evidence>
<dbReference type="Pfam" id="PF19031">
    <property type="entry name" value="Intu_longin_1"/>
    <property type="match status" value="1"/>
</dbReference>
<feature type="compositionally biased region" description="Polar residues" evidence="2">
    <location>
        <begin position="581"/>
        <end position="600"/>
    </location>
</feature>
<evidence type="ECO:0000256" key="2">
    <source>
        <dbReference type="SAM" id="MobiDB-lite"/>
    </source>
</evidence>
<keyword evidence="5" id="KW-1185">Reference proteome</keyword>
<sequence>MSSSTSLSFGPGLLYFAIYAPSLSTNEGSEHLQILFYAAANPPPFSDAKHNSDRFILTNSAAANQNYIATNLGSPPLKDTTIFKPIQNFTQNEQQDSDSISAETVVSLETKLKHIGLAQALTSFSSTFKESDAPITIKTKKTITIVLQVEPGVWITLCVCLPRTVVSLLDSDKNLDPVPLSKTKKQYYSIDYNQNSEIATQLANFINLEFHSYIIINGPIALSTLPNPNSEAQIKLVKKKLRNYFSKVIWDWDGRWNNTQLSTSTKTVSQLSKKLQNNCLTTELGLLGSSKSIPRTIATSETLYHIYLLWYDLLALKPLLQNKVASKPSEFSAKYKYNTHFHSSHNNNALSSLDLEGLLIFNTTQNLAWSSLTDGLNSISNLDNSCVTQSDFYSFRSLYTYINRIFSHHFNSKVSSTREFTKKSSSPKFELGDSATQTSDENSSSDSDSSESITSLNNNLIDIPTSITGALSSAVTALVEPNKTHASSNIPFFQNNIDLYNKPQSSLVSKKAPPLIDKQNVLSETSTIKFGNKLKNRNHSVASLASIQSLSKNFSTNNQSVFFNKFNFASTPRLFTGIGDPNSSTSQSQIPHNQDLANPQSSKFETYQNCSKFTNHVLAPCIDSKNFNDYLLSNNAKELSLDINDIIWIRKKKNSQKTDSLSNFTPVHLIAIKFDQLLFVILINASRYIKIIENIQTLKSSQKIVIDELNSINGKINDKKHSAINNDSGETSLNSLLVELAWKNADLKSNIKLIKNAVSKHSIHILTHLKHDYLKVINQSKKCTLPTSALKTPLLFVNEHKLFALSNFNNISYVPLGYESHIFGSISPLLNYIPKSLYRFKLNEHLESGKTENIKTVYNPVTQKLKSSSCTESEHNIKHTTNTITENNATSSKNVASSDFLNGTSSINNDFLEASKDELKSPHWNLLNMNVLPTNKFGIGDWFKSKIYINDQSISNSDIIQQSPSTQSDTQHQQEDLSLASVPENTSLINSDQQDLRSKNADTKSWSLFNNFTKLGLNINLNPFNSTNSKDTKPANDDLTCVDNIDYSYFSKIVEQNLMILSAQFLKEKSLKEQFIKIPGYGWVGAKRGFENIQDHPSSQLDTNYIWYCCINSEKASLADIKTFIKQVSASYFINM</sequence>
<dbReference type="Proteomes" id="UP000245383">
    <property type="component" value="Unassembled WGS sequence"/>
</dbReference>
<comment type="similarity">
    <text evidence="1">Belongs to the CCZ1 family.</text>
</comment>
<accession>A0A2T9YAT1</accession>
<dbReference type="GO" id="GO:0035658">
    <property type="term" value="C:Mon1-Ccz1 complex"/>
    <property type="evidence" value="ECO:0007669"/>
    <property type="project" value="InterPro"/>
</dbReference>
<feature type="region of interest" description="Disordered" evidence="2">
    <location>
        <begin position="579"/>
        <end position="600"/>
    </location>
</feature>
<evidence type="ECO:0000259" key="3">
    <source>
        <dbReference type="Pfam" id="PF19031"/>
    </source>
</evidence>
<dbReference type="InterPro" id="IPR013176">
    <property type="entry name" value="Ccz1"/>
</dbReference>